<evidence type="ECO:0000313" key="2">
    <source>
        <dbReference type="EMBL" id="PKC51527.1"/>
    </source>
</evidence>
<organism evidence="1 4">
    <name type="scientific">Rhizophagus irregularis</name>
    <dbReference type="NCBI Taxonomy" id="588596"/>
    <lineage>
        <taxon>Eukaryota</taxon>
        <taxon>Fungi</taxon>
        <taxon>Fungi incertae sedis</taxon>
        <taxon>Mucoromycota</taxon>
        <taxon>Glomeromycotina</taxon>
        <taxon>Glomeromycetes</taxon>
        <taxon>Glomerales</taxon>
        <taxon>Glomeraceae</taxon>
        <taxon>Rhizophagus</taxon>
    </lineage>
</organism>
<dbReference type="EMBL" id="LLXJ01009913">
    <property type="protein sequence ID" value="PKB92780.1"/>
    <property type="molecule type" value="Genomic_DNA"/>
</dbReference>
<accession>A0A2I1FFN1</accession>
<protein>
    <submittedName>
        <fullName evidence="1">Uncharacterized protein</fullName>
    </submittedName>
</protein>
<dbReference type="Proteomes" id="UP000232722">
    <property type="component" value="Unassembled WGS sequence"/>
</dbReference>
<gene>
    <name evidence="2" type="ORF">RhiirA1_483552</name>
    <name evidence="1" type="ORF">RhiirA5_443413</name>
</gene>
<dbReference type="Proteomes" id="UP000232688">
    <property type="component" value="Unassembled WGS sequence"/>
</dbReference>
<reference evidence="2 3" key="4">
    <citation type="submission" date="2017-10" db="EMBL/GenBank/DDBJ databases">
        <title>Genome analyses suggest a sexual origin of heterokaryosis in a supposedly ancient asexual fungus.</title>
        <authorList>
            <person name="Corradi N."/>
            <person name="Sedzielewska K."/>
            <person name="Noel J."/>
            <person name="Charron P."/>
            <person name="Farinelli L."/>
            <person name="Marton T."/>
            <person name="Kruger M."/>
            <person name="Pelin A."/>
            <person name="Brachmann A."/>
            <person name="Corradi N."/>
        </authorList>
    </citation>
    <scope>NUCLEOTIDE SEQUENCE [LARGE SCALE GENOMIC DNA]</scope>
    <source>
        <strain evidence="2 3">A1</strain>
    </source>
</reference>
<reference evidence="1 4" key="1">
    <citation type="submission" date="2016-04" db="EMBL/GenBank/DDBJ databases">
        <title>Genome analyses suggest a sexual origin of heterokaryosis in a supposedly ancient asexual fungus.</title>
        <authorList>
            <person name="Ropars J."/>
            <person name="Sedzielewska K."/>
            <person name="Noel J."/>
            <person name="Charron P."/>
            <person name="Farinelli L."/>
            <person name="Marton T."/>
            <person name="Kruger M."/>
            <person name="Pelin A."/>
            <person name="Brachmann A."/>
            <person name="Corradi N."/>
        </authorList>
    </citation>
    <scope>NUCLEOTIDE SEQUENCE [LARGE SCALE GENOMIC DNA]</scope>
    <source>
        <strain evidence="1 4">A5</strain>
    </source>
</reference>
<reference evidence="2 3" key="3">
    <citation type="submission" date="2017-10" db="EMBL/GenBank/DDBJ databases">
        <title>Extensive intraspecific genome diversity in a model arbuscular mycorrhizal fungus.</title>
        <authorList>
            <person name="Chen E.C.H."/>
            <person name="Morin E."/>
            <person name="Baudet D."/>
            <person name="Noel J."/>
            <person name="Ndikumana S."/>
            <person name="Charron P."/>
            <person name="St-Onge C."/>
            <person name="Giorgi J."/>
            <person name="Grigoriev I.V."/>
            <person name="Roux C."/>
            <person name="Martin F.M."/>
            <person name="Corradi N."/>
        </authorList>
    </citation>
    <scope>NUCLEOTIDE SEQUENCE [LARGE SCALE GENOMIC DNA]</scope>
    <source>
        <strain evidence="2 3">A1</strain>
    </source>
</reference>
<dbReference type="AlphaFoldDB" id="A0A2I1FFN1"/>
<comment type="caution">
    <text evidence="1">The sequence shown here is derived from an EMBL/GenBank/DDBJ whole genome shotgun (WGS) entry which is preliminary data.</text>
</comment>
<reference evidence="1 4" key="2">
    <citation type="submission" date="2017-09" db="EMBL/GenBank/DDBJ databases">
        <title>Extensive intraspecific genome diversity in a model arbuscular mycorrhizal fungus.</title>
        <authorList>
            <person name="Chen E.C."/>
            <person name="Morin E."/>
            <person name="Beaudet D."/>
            <person name="Noel J."/>
            <person name="Ndikumana S."/>
            <person name="Charron P."/>
            <person name="St-Onge C."/>
            <person name="Giorgi J."/>
            <person name="Grigoriev I.V."/>
            <person name="Roux C."/>
            <person name="Martin F.M."/>
            <person name="Corradi N."/>
        </authorList>
    </citation>
    <scope>NUCLEOTIDE SEQUENCE [LARGE SCALE GENOMIC DNA]</scope>
    <source>
        <strain evidence="1 4">A5</strain>
    </source>
</reference>
<dbReference type="EMBL" id="LLXH01007479">
    <property type="protein sequence ID" value="PKC51527.1"/>
    <property type="molecule type" value="Genomic_DNA"/>
</dbReference>
<sequence>MVIQTRLDTIVHVYNEALLSHDGYRHLAAVVPSLFYQDINQINDHDSDVNTSDILVNNYEVGNGAYHFLSILLKVLIPI</sequence>
<proteinExistence type="predicted"/>
<evidence type="ECO:0000313" key="4">
    <source>
        <dbReference type="Proteomes" id="UP000232722"/>
    </source>
</evidence>
<name>A0A2I1FFN1_9GLOM</name>
<dbReference type="VEuPathDB" id="FungiDB:RhiirA1_483552"/>
<evidence type="ECO:0000313" key="1">
    <source>
        <dbReference type="EMBL" id="PKB92780.1"/>
    </source>
</evidence>
<evidence type="ECO:0000313" key="3">
    <source>
        <dbReference type="Proteomes" id="UP000232688"/>
    </source>
</evidence>